<proteinExistence type="predicted"/>
<name>A0AAN6LMI4_9PLEO</name>
<dbReference type="InterPro" id="IPR036188">
    <property type="entry name" value="FAD/NAD-bd_sf"/>
</dbReference>
<accession>A0AAN6LMI4</accession>
<dbReference type="EMBL" id="WVTA01000017">
    <property type="protein sequence ID" value="KAK3201054.1"/>
    <property type="molecule type" value="Genomic_DNA"/>
</dbReference>
<feature type="domain" description="FAD dependent oxidoreductase" evidence="1">
    <location>
        <begin position="36"/>
        <end position="414"/>
    </location>
</feature>
<protein>
    <recommendedName>
        <fullName evidence="1">FAD dependent oxidoreductase domain-containing protein</fullName>
    </recommendedName>
</protein>
<dbReference type="Gene3D" id="3.30.9.10">
    <property type="entry name" value="D-Amino Acid Oxidase, subunit A, domain 2"/>
    <property type="match status" value="1"/>
</dbReference>
<dbReference type="SUPFAM" id="SSF51905">
    <property type="entry name" value="FAD/NAD(P)-binding domain"/>
    <property type="match status" value="1"/>
</dbReference>
<dbReference type="Pfam" id="PF01266">
    <property type="entry name" value="DAO"/>
    <property type="match status" value="1"/>
</dbReference>
<evidence type="ECO:0000313" key="3">
    <source>
        <dbReference type="Proteomes" id="UP001280581"/>
    </source>
</evidence>
<evidence type="ECO:0000313" key="2">
    <source>
        <dbReference type="EMBL" id="KAK3201054.1"/>
    </source>
</evidence>
<dbReference type="Gene3D" id="3.50.50.60">
    <property type="entry name" value="FAD/NAD(P)-binding domain"/>
    <property type="match status" value="1"/>
</dbReference>
<dbReference type="GO" id="GO:0005737">
    <property type="term" value="C:cytoplasm"/>
    <property type="evidence" value="ECO:0007669"/>
    <property type="project" value="TreeGrafter"/>
</dbReference>
<organism evidence="2 3">
    <name type="scientific">Pseudopithomyces chartarum</name>
    <dbReference type="NCBI Taxonomy" id="1892770"/>
    <lineage>
        <taxon>Eukaryota</taxon>
        <taxon>Fungi</taxon>
        <taxon>Dikarya</taxon>
        <taxon>Ascomycota</taxon>
        <taxon>Pezizomycotina</taxon>
        <taxon>Dothideomycetes</taxon>
        <taxon>Pleosporomycetidae</taxon>
        <taxon>Pleosporales</taxon>
        <taxon>Massarineae</taxon>
        <taxon>Didymosphaeriaceae</taxon>
        <taxon>Pseudopithomyces</taxon>
    </lineage>
</organism>
<sequence>MKQILPVPSPVTSYWLSQPHKYSNLRSTPDLPNECDVAIIGSGMAGITTAYHLFRQADPSPSVVILEARELCSGATARNGGHSKMKLSTLASQIPVMGPEGVDEMQAFVLGVIANLKQVAEDEELDCELEIRRSFDVQLDDKDAASLKETYQSSRKAGHTWTKEIGFALTEHLEQVTSIKGAKSAESVPCCSLWPYKFVTQLAERLVSRYGEKINIQTMTPVTSTSVLADEINAITTQRGVLKAKKLIFATNAYTAGLLPQYKDVIVPVRGMATHIVPKAPVHPHLSHTYNITFKSGQSADYLNPRPDGSIVVGGGGSAFKSDRSTWYDNFDDSTRFNSEVEKYWDEYMQKTFLGWKDSQAKVDQVWTGIMGVTPDSWPHVGRVPGRKNQWILGGFNGGGMSFIPTSAKAVARMVVEDSDFDDVKSEFGIPGIFATTTERLRKGFNE</sequence>
<keyword evidence="3" id="KW-1185">Reference proteome</keyword>
<evidence type="ECO:0000259" key="1">
    <source>
        <dbReference type="Pfam" id="PF01266"/>
    </source>
</evidence>
<reference evidence="2 3" key="1">
    <citation type="submission" date="2021-02" db="EMBL/GenBank/DDBJ databases">
        <title>Genome assembly of Pseudopithomyces chartarum.</title>
        <authorList>
            <person name="Jauregui R."/>
            <person name="Singh J."/>
            <person name="Voisey C."/>
        </authorList>
    </citation>
    <scope>NUCLEOTIDE SEQUENCE [LARGE SCALE GENOMIC DNA]</scope>
    <source>
        <strain evidence="2 3">AGR01</strain>
    </source>
</reference>
<dbReference type="PANTHER" id="PTHR13847:SF279">
    <property type="entry name" value="FAD DEPENDENT OXIDOREDUCTASE DOMAIN-CONTAINING PROTEIN-RELATED"/>
    <property type="match status" value="1"/>
</dbReference>
<comment type="caution">
    <text evidence="2">The sequence shown here is derived from an EMBL/GenBank/DDBJ whole genome shotgun (WGS) entry which is preliminary data.</text>
</comment>
<gene>
    <name evidence="2" type="ORF">GRF29_213g915188</name>
</gene>
<dbReference type="InterPro" id="IPR006076">
    <property type="entry name" value="FAD-dep_OxRdtase"/>
</dbReference>
<dbReference type="AlphaFoldDB" id="A0AAN6LMI4"/>
<dbReference type="PANTHER" id="PTHR13847">
    <property type="entry name" value="SARCOSINE DEHYDROGENASE-RELATED"/>
    <property type="match status" value="1"/>
</dbReference>
<dbReference type="Proteomes" id="UP001280581">
    <property type="component" value="Unassembled WGS sequence"/>
</dbReference>